<dbReference type="InterPro" id="IPR036397">
    <property type="entry name" value="RNaseH_sf"/>
</dbReference>
<dbReference type="InterPro" id="IPR044730">
    <property type="entry name" value="RNase_H-like_dom_plant"/>
</dbReference>
<dbReference type="SUPFAM" id="SSF53098">
    <property type="entry name" value="Ribonuclease H-like"/>
    <property type="match status" value="1"/>
</dbReference>
<dbReference type="GO" id="GO:0003676">
    <property type="term" value="F:nucleic acid binding"/>
    <property type="evidence" value="ECO:0007669"/>
    <property type="project" value="InterPro"/>
</dbReference>
<protein>
    <recommendedName>
        <fullName evidence="1">RNase H type-1 domain-containing protein</fullName>
    </recommendedName>
</protein>
<dbReference type="InterPro" id="IPR052929">
    <property type="entry name" value="RNase_H-like_EbsB-rel"/>
</dbReference>
<dbReference type="CDD" id="cd06222">
    <property type="entry name" value="RNase_H_like"/>
    <property type="match status" value="1"/>
</dbReference>
<dbReference type="PANTHER" id="PTHR47074">
    <property type="entry name" value="BNAC02G40300D PROTEIN"/>
    <property type="match status" value="1"/>
</dbReference>
<dbReference type="InterPro" id="IPR012337">
    <property type="entry name" value="RNaseH-like_sf"/>
</dbReference>
<evidence type="ECO:0000259" key="1">
    <source>
        <dbReference type="Pfam" id="PF13456"/>
    </source>
</evidence>
<dbReference type="GO" id="GO:0004523">
    <property type="term" value="F:RNA-DNA hybrid ribonuclease activity"/>
    <property type="evidence" value="ECO:0007669"/>
    <property type="project" value="InterPro"/>
</dbReference>
<gene>
    <name evidence="2" type="ORF">FSB_LOCUS20415</name>
</gene>
<accession>A0A2N9FZ96</accession>
<dbReference type="PANTHER" id="PTHR47074:SF11">
    <property type="entry name" value="REVERSE TRANSCRIPTASE-LIKE PROTEIN"/>
    <property type="match status" value="1"/>
</dbReference>
<dbReference type="AlphaFoldDB" id="A0A2N9FZ96"/>
<feature type="domain" description="RNase H type-1" evidence="1">
    <location>
        <begin position="118"/>
        <end position="231"/>
    </location>
</feature>
<dbReference type="Pfam" id="PF13456">
    <property type="entry name" value="RVT_3"/>
    <property type="match status" value="1"/>
</dbReference>
<sequence length="233" mass="26237">MFWFGTCWGIRPDMFVVNEDIDVVKLVVDPPIPFSASGMVKQNLELAAVQIALTLEAIWKFRNQFVHQSKLENPFVSIKALECRIMEHVQCLWSKTNLVNTKALNWCPPPCGILKINVDAAILTDSAMIAVIARNESGLIVKAWVKQVNTVDPLVAEATAILWAVQIAKMEKWDAVCFESDSKLVVECLQSLVSFWSIAGICENIKYLAADFRYCSFCWVKREINMVAHTLPS</sequence>
<evidence type="ECO:0000313" key="2">
    <source>
        <dbReference type="EMBL" id="SPC92533.1"/>
    </source>
</evidence>
<name>A0A2N9FZ96_FAGSY</name>
<dbReference type="EMBL" id="OIVN01001315">
    <property type="protein sequence ID" value="SPC92533.1"/>
    <property type="molecule type" value="Genomic_DNA"/>
</dbReference>
<organism evidence="2">
    <name type="scientific">Fagus sylvatica</name>
    <name type="common">Beechnut</name>
    <dbReference type="NCBI Taxonomy" id="28930"/>
    <lineage>
        <taxon>Eukaryota</taxon>
        <taxon>Viridiplantae</taxon>
        <taxon>Streptophyta</taxon>
        <taxon>Embryophyta</taxon>
        <taxon>Tracheophyta</taxon>
        <taxon>Spermatophyta</taxon>
        <taxon>Magnoliopsida</taxon>
        <taxon>eudicotyledons</taxon>
        <taxon>Gunneridae</taxon>
        <taxon>Pentapetalae</taxon>
        <taxon>rosids</taxon>
        <taxon>fabids</taxon>
        <taxon>Fagales</taxon>
        <taxon>Fagaceae</taxon>
        <taxon>Fagus</taxon>
    </lineage>
</organism>
<reference evidence="2" key="1">
    <citation type="submission" date="2018-02" db="EMBL/GenBank/DDBJ databases">
        <authorList>
            <person name="Cohen D.B."/>
            <person name="Kent A.D."/>
        </authorList>
    </citation>
    <scope>NUCLEOTIDE SEQUENCE</scope>
</reference>
<proteinExistence type="predicted"/>
<dbReference type="InterPro" id="IPR002156">
    <property type="entry name" value="RNaseH_domain"/>
</dbReference>
<dbReference type="Gene3D" id="3.30.420.10">
    <property type="entry name" value="Ribonuclease H-like superfamily/Ribonuclease H"/>
    <property type="match status" value="1"/>
</dbReference>